<dbReference type="Gene3D" id="3.30.830.10">
    <property type="entry name" value="Metalloenzyme, LuxS/M16 peptidase-like"/>
    <property type="match status" value="2"/>
</dbReference>
<gene>
    <name evidence="3" type="ORF">DF3PA_50078</name>
</gene>
<evidence type="ECO:0000313" key="3">
    <source>
        <dbReference type="EMBL" id="VUX47431.1"/>
    </source>
</evidence>
<dbReference type="GO" id="GO:0008233">
    <property type="term" value="F:peptidase activity"/>
    <property type="evidence" value="ECO:0007669"/>
    <property type="project" value="UniProtKB-KW"/>
</dbReference>
<dbReference type="InterPro" id="IPR050361">
    <property type="entry name" value="MPP/UQCRC_Complex"/>
</dbReference>
<dbReference type="Pfam" id="PF00675">
    <property type="entry name" value="Peptidase_M16"/>
    <property type="match status" value="1"/>
</dbReference>
<dbReference type="Proteomes" id="UP000326641">
    <property type="component" value="Unassembled WGS sequence"/>
</dbReference>
<dbReference type="PANTHER" id="PTHR11851">
    <property type="entry name" value="METALLOPROTEASE"/>
    <property type="match status" value="1"/>
</dbReference>
<organism evidence="3 4">
    <name type="scientific">Candidatus Defluviicoccus seviourii</name>
    <dbReference type="NCBI Taxonomy" id="2565273"/>
    <lineage>
        <taxon>Bacteria</taxon>
        <taxon>Pseudomonadati</taxon>
        <taxon>Pseudomonadota</taxon>
        <taxon>Alphaproteobacteria</taxon>
        <taxon>Rhodospirillales</taxon>
        <taxon>Rhodospirillaceae</taxon>
        <taxon>Defluviicoccus</taxon>
    </lineage>
</organism>
<reference evidence="3" key="1">
    <citation type="submission" date="2018-11" db="EMBL/GenBank/DDBJ databases">
        <authorList>
            <person name="Onetto C."/>
        </authorList>
    </citation>
    <scope>NUCLEOTIDE SEQUENCE [LARGE SCALE GENOMIC DNA]</scope>
</reference>
<dbReference type="GO" id="GO:0046872">
    <property type="term" value="F:metal ion binding"/>
    <property type="evidence" value="ECO:0007669"/>
    <property type="project" value="InterPro"/>
</dbReference>
<protein>
    <submittedName>
        <fullName evidence="3">Uncharacterized zinc protease-like protein y4wB</fullName>
    </submittedName>
</protein>
<accession>A0A564WGI3</accession>
<keyword evidence="4" id="KW-1185">Reference proteome</keyword>
<evidence type="ECO:0000259" key="1">
    <source>
        <dbReference type="Pfam" id="PF00675"/>
    </source>
</evidence>
<feature type="domain" description="Peptidase M16 C-terminal" evidence="2">
    <location>
        <begin position="195"/>
        <end position="369"/>
    </location>
</feature>
<proteinExistence type="predicted"/>
<dbReference type="Pfam" id="PF05193">
    <property type="entry name" value="Peptidase_M16_C"/>
    <property type="match status" value="1"/>
</dbReference>
<dbReference type="InterPro" id="IPR007863">
    <property type="entry name" value="Peptidase_M16_C"/>
</dbReference>
<feature type="domain" description="Peptidase M16 N-terminal" evidence="1">
    <location>
        <begin position="45"/>
        <end position="188"/>
    </location>
</feature>
<dbReference type="EMBL" id="UXAT02000045">
    <property type="protein sequence ID" value="VUX47431.1"/>
    <property type="molecule type" value="Genomic_DNA"/>
</dbReference>
<dbReference type="InterPro" id="IPR011249">
    <property type="entry name" value="Metalloenz_LuxS/M16"/>
</dbReference>
<name>A0A564WGI3_9PROT</name>
<evidence type="ECO:0000259" key="2">
    <source>
        <dbReference type="Pfam" id="PF05193"/>
    </source>
</evidence>
<dbReference type="PANTHER" id="PTHR11851:SF224">
    <property type="entry name" value="PROCESSING PROTEASE"/>
    <property type="match status" value="1"/>
</dbReference>
<sequence length="437" mass="47028">MSGLLRTLSLLIGFLFIGTFIGTVPAAAATDVQRIASGGLEAWLVEDHATPVVSLSLAFRGGAALDPPGKEGLAQLASSMLDEGAGDLDSQSFQRRLDDLAIELGFQVDRDAFYGHLRTLAENRDDAFALLRLALSRPRFDAEPMERMRNQLQAHLRRAEEDPRTRAQRRLFAAVFPGHPYGRPVEGTHDSLAAVTADDLRGFVARRLSRDALVLGVVGDITATDVKALLDALARDLPVAGDRPAIADVVAAVVPETVVTMPARQAAVVFAQPGLKRNDPDFIALTVVNQVLGGSGLTARLFEEVREKRGLAYGIYTTPLPFDHSALILGAAGTANERVGETVAVIRDEWRRLAREGLTETELADAKRYLTGSYPLRFTASGSIAEMLVAIQLESLGVDYISRRNGLIEAVTLADANRVATRLFDADRLSVVIAGGL</sequence>
<comment type="caution">
    <text evidence="3">The sequence shown here is derived from an EMBL/GenBank/DDBJ whole genome shotgun (WGS) entry which is preliminary data.</text>
</comment>
<dbReference type="SUPFAM" id="SSF63411">
    <property type="entry name" value="LuxS/MPP-like metallohydrolase"/>
    <property type="match status" value="2"/>
</dbReference>
<dbReference type="GO" id="GO:0006508">
    <property type="term" value="P:proteolysis"/>
    <property type="evidence" value="ECO:0007669"/>
    <property type="project" value="UniProtKB-KW"/>
</dbReference>
<dbReference type="AlphaFoldDB" id="A0A564WGI3"/>
<dbReference type="InterPro" id="IPR011765">
    <property type="entry name" value="Pept_M16_N"/>
</dbReference>
<evidence type="ECO:0000313" key="4">
    <source>
        <dbReference type="Proteomes" id="UP000326641"/>
    </source>
</evidence>